<dbReference type="AlphaFoldDB" id="A0AAD4QK31"/>
<keyword evidence="2" id="KW-1133">Transmembrane helix</keyword>
<proteinExistence type="predicted"/>
<reference evidence="4" key="1">
    <citation type="journal article" date="2022" name="New Phytol.">
        <title>Evolutionary transition to the ectomycorrhizal habit in the genomes of a hyperdiverse lineage of mushroom-forming fungi.</title>
        <authorList>
            <person name="Looney B."/>
            <person name="Miyauchi S."/>
            <person name="Morin E."/>
            <person name="Drula E."/>
            <person name="Courty P.E."/>
            <person name="Kohler A."/>
            <person name="Kuo A."/>
            <person name="LaButti K."/>
            <person name="Pangilinan J."/>
            <person name="Lipzen A."/>
            <person name="Riley R."/>
            <person name="Andreopoulos W."/>
            <person name="He G."/>
            <person name="Johnson J."/>
            <person name="Nolan M."/>
            <person name="Tritt A."/>
            <person name="Barry K.W."/>
            <person name="Grigoriev I.V."/>
            <person name="Nagy L.G."/>
            <person name="Hibbett D."/>
            <person name="Henrissat B."/>
            <person name="Matheny P.B."/>
            <person name="Labbe J."/>
            <person name="Martin F.M."/>
        </authorList>
    </citation>
    <scope>NUCLEOTIDE SEQUENCE</scope>
    <source>
        <strain evidence="4">BPL690</strain>
    </source>
</reference>
<evidence type="ECO:0000313" key="5">
    <source>
        <dbReference type="Proteomes" id="UP001203297"/>
    </source>
</evidence>
<evidence type="ECO:0000313" key="4">
    <source>
        <dbReference type="EMBL" id="KAI0296125.1"/>
    </source>
</evidence>
<dbReference type="EMBL" id="WTXG01000051">
    <property type="protein sequence ID" value="KAI0296125.1"/>
    <property type="molecule type" value="Genomic_DNA"/>
</dbReference>
<dbReference type="Pfam" id="PF20153">
    <property type="entry name" value="DUF6535"/>
    <property type="match status" value="1"/>
</dbReference>
<protein>
    <recommendedName>
        <fullName evidence="3">DUF6535 domain-containing protein</fullName>
    </recommendedName>
</protein>
<dbReference type="Proteomes" id="UP001203297">
    <property type="component" value="Unassembled WGS sequence"/>
</dbReference>
<feature type="non-terminal residue" evidence="4">
    <location>
        <position position="243"/>
    </location>
</feature>
<feature type="transmembrane region" description="Helical" evidence="2">
    <location>
        <begin position="210"/>
        <end position="238"/>
    </location>
</feature>
<feature type="region of interest" description="Disordered" evidence="1">
    <location>
        <begin position="1"/>
        <end position="22"/>
    </location>
</feature>
<accession>A0AAD4QK31</accession>
<gene>
    <name evidence="4" type="ORF">B0F90DRAFT_1636786</name>
</gene>
<evidence type="ECO:0000256" key="1">
    <source>
        <dbReference type="SAM" id="MobiDB-lite"/>
    </source>
</evidence>
<organism evidence="4 5">
    <name type="scientific">Multifurca ochricompacta</name>
    <dbReference type="NCBI Taxonomy" id="376703"/>
    <lineage>
        <taxon>Eukaryota</taxon>
        <taxon>Fungi</taxon>
        <taxon>Dikarya</taxon>
        <taxon>Basidiomycota</taxon>
        <taxon>Agaricomycotina</taxon>
        <taxon>Agaricomycetes</taxon>
        <taxon>Russulales</taxon>
        <taxon>Russulaceae</taxon>
        <taxon>Multifurca</taxon>
    </lineage>
</organism>
<feature type="transmembrane region" description="Helical" evidence="2">
    <location>
        <begin position="136"/>
        <end position="159"/>
    </location>
</feature>
<feature type="transmembrane region" description="Helical" evidence="2">
    <location>
        <begin position="98"/>
        <end position="116"/>
    </location>
</feature>
<evidence type="ECO:0000259" key="3">
    <source>
        <dbReference type="Pfam" id="PF20153"/>
    </source>
</evidence>
<keyword evidence="5" id="KW-1185">Reference proteome</keyword>
<keyword evidence="2" id="KW-0472">Membrane</keyword>
<dbReference type="InterPro" id="IPR045338">
    <property type="entry name" value="DUF6535"/>
</dbReference>
<evidence type="ECO:0000256" key="2">
    <source>
        <dbReference type="SAM" id="Phobius"/>
    </source>
</evidence>
<keyword evidence="2" id="KW-0812">Transmembrane</keyword>
<name>A0AAD4QK31_9AGAM</name>
<feature type="transmembrane region" description="Helical" evidence="2">
    <location>
        <begin position="69"/>
        <end position="86"/>
    </location>
</feature>
<comment type="caution">
    <text evidence="4">The sequence shown here is derived from an EMBL/GenBank/DDBJ whole genome shotgun (WGS) entry which is preliminary data.</text>
</comment>
<sequence length="243" mass="27072">MSIDDHLYPPQPAPNRVQQEESNYVDGSGPLFSMYVEMTGEEDKKLAESWKADADGILVFVSPNATLKWPTGLFSAAVAALLAVSVQDIRPNPQDTSAFYLANIYQLLANANGSHISIPSTLSNPSSSFSPPNWAVWVNSLWFLSLAISITCALLATLLQQWARRYIKITQPRYSPHKRARIRAFFAEGVEKLHLPWAVEALPTLLHVSLFLFFSGLLIFLFNINHTIFSVVICWVGICVATY</sequence>
<feature type="domain" description="DUF6535" evidence="3">
    <location>
        <begin position="34"/>
        <end position="223"/>
    </location>
</feature>